<dbReference type="AlphaFoldDB" id="A0A7Y9E2V2"/>
<dbReference type="RefSeq" id="WP_179661973.1">
    <property type="nucleotide sequence ID" value="NZ_JACCBG010000001.1"/>
</dbReference>
<name>A0A7Y9E2V2_9ACTN</name>
<sequence>MPGDDDDDFDYTTTDVGPREPDRFEKRGKPDNSESGDDRSDRGREIREDR</sequence>
<evidence type="ECO:0000313" key="3">
    <source>
        <dbReference type="Proteomes" id="UP000535511"/>
    </source>
</evidence>
<evidence type="ECO:0000256" key="1">
    <source>
        <dbReference type="SAM" id="MobiDB-lite"/>
    </source>
</evidence>
<organism evidence="2 3">
    <name type="scientific">Nocardioides panaciterrulae</name>
    <dbReference type="NCBI Taxonomy" id="661492"/>
    <lineage>
        <taxon>Bacteria</taxon>
        <taxon>Bacillati</taxon>
        <taxon>Actinomycetota</taxon>
        <taxon>Actinomycetes</taxon>
        <taxon>Propionibacteriales</taxon>
        <taxon>Nocardioidaceae</taxon>
        <taxon>Nocardioides</taxon>
    </lineage>
</organism>
<feature type="compositionally biased region" description="Acidic residues" evidence="1">
    <location>
        <begin position="1"/>
        <end position="10"/>
    </location>
</feature>
<keyword evidence="3" id="KW-1185">Reference proteome</keyword>
<protein>
    <submittedName>
        <fullName evidence="2">Uncharacterized protein</fullName>
    </submittedName>
</protein>
<gene>
    <name evidence="2" type="ORF">BJZ21_000118</name>
</gene>
<proteinExistence type="predicted"/>
<comment type="caution">
    <text evidence="2">The sequence shown here is derived from an EMBL/GenBank/DDBJ whole genome shotgun (WGS) entry which is preliminary data.</text>
</comment>
<dbReference type="Proteomes" id="UP000535511">
    <property type="component" value="Unassembled WGS sequence"/>
</dbReference>
<dbReference type="EMBL" id="JACCBG010000001">
    <property type="protein sequence ID" value="NYD40035.1"/>
    <property type="molecule type" value="Genomic_DNA"/>
</dbReference>
<evidence type="ECO:0000313" key="2">
    <source>
        <dbReference type="EMBL" id="NYD40035.1"/>
    </source>
</evidence>
<feature type="compositionally biased region" description="Basic and acidic residues" evidence="1">
    <location>
        <begin position="17"/>
        <end position="50"/>
    </location>
</feature>
<accession>A0A7Y9E2V2</accession>
<feature type="region of interest" description="Disordered" evidence="1">
    <location>
        <begin position="1"/>
        <end position="50"/>
    </location>
</feature>
<reference evidence="2 3" key="1">
    <citation type="submission" date="2020-07" db="EMBL/GenBank/DDBJ databases">
        <title>Sequencing the genomes of 1000 actinobacteria strains.</title>
        <authorList>
            <person name="Klenk H.-P."/>
        </authorList>
    </citation>
    <scope>NUCLEOTIDE SEQUENCE [LARGE SCALE GENOMIC DNA]</scope>
    <source>
        <strain evidence="2 3">DSM 21350</strain>
    </source>
</reference>